<comment type="caution">
    <text evidence="1">The sequence shown here is derived from an EMBL/GenBank/DDBJ whole genome shotgun (WGS) entry which is preliminary data.</text>
</comment>
<accession>A0ABQ5JVH5</accession>
<proteinExistence type="predicted"/>
<sequence>MSSVVSAVPLLQNALILVQYHQRTTFAFLITVLIPDRLFSALSTSASSVTLFANLTGLESLLNVWKCDFSMKMGQDDNLVVTGEGLGEGTARHPPVII</sequence>
<evidence type="ECO:0000313" key="2">
    <source>
        <dbReference type="Proteomes" id="UP001057375"/>
    </source>
</evidence>
<reference evidence="1" key="1">
    <citation type="submission" date="2022-03" db="EMBL/GenBank/DDBJ databases">
        <title>Draft genome sequence of Aduncisulcus paluster, a free-living microaerophilic Fornicata.</title>
        <authorList>
            <person name="Yuyama I."/>
            <person name="Kume K."/>
            <person name="Tamura T."/>
            <person name="Inagaki Y."/>
            <person name="Hashimoto T."/>
        </authorList>
    </citation>
    <scope>NUCLEOTIDE SEQUENCE</scope>
    <source>
        <strain evidence="1">NY0171</strain>
    </source>
</reference>
<gene>
    <name evidence="1" type="ORF">ADUPG1_011403</name>
</gene>
<name>A0ABQ5JVH5_9EUKA</name>
<organism evidence="1 2">
    <name type="scientific">Aduncisulcus paluster</name>
    <dbReference type="NCBI Taxonomy" id="2918883"/>
    <lineage>
        <taxon>Eukaryota</taxon>
        <taxon>Metamonada</taxon>
        <taxon>Carpediemonas-like organisms</taxon>
        <taxon>Aduncisulcus</taxon>
    </lineage>
</organism>
<dbReference type="Proteomes" id="UP001057375">
    <property type="component" value="Unassembled WGS sequence"/>
</dbReference>
<protein>
    <submittedName>
        <fullName evidence="1">Uncharacterized protein</fullName>
    </submittedName>
</protein>
<keyword evidence="2" id="KW-1185">Reference proteome</keyword>
<evidence type="ECO:0000313" key="1">
    <source>
        <dbReference type="EMBL" id="GKT18909.1"/>
    </source>
</evidence>
<dbReference type="EMBL" id="BQXS01011996">
    <property type="protein sequence ID" value="GKT18909.1"/>
    <property type="molecule type" value="Genomic_DNA"/>
</dbReference>